<dbReference type="Proteomes" id="UP000244193">
    <property type="component" value="Chromosome"/>
</dbReference>
<keyword evidence="2" id="KW-1185">Reference proteome</keyword>
<sequence>MGTFIALLRGINVSGQKLIKMEALRQALAALHLQNIQTYIQSGNVVFQSDTCEPGLLEQQISEQILAEFGFEVPVMVLTLEDLEFVWQHNPFAGEALPDDTQPYVAILAGMPLPDRLQILLAIDFEPDRLVVVNRFIYLRYHHGAGTTKLTNAVIENKLKMRATSRNWKTIRKLIEMAKNHG</sequence>
<name>A0A2S0RIN3_9FLAO</name>
<dbReference type="PANTHER" id="PTHR36439">
    <property type="entry name" value="BLL4334 PROTEIN"/>
    <property type="match status" value="1"/>
</dbReference>
<dbReference type="AlphaFoldDB" id="A0A2S0RIN3"/>
<proteinExistence type="predicted"/>
<dbReference type="Gene3D" id="3.30.70.1280">
    <property type="entry name" value="SP0830-like domains"/>
    <property type="match status" value="1"/>
</dbReference>
<dbReference type="RefSeq" id="WP_108371682.1">
    <property type="nucleotide sequence ID" value="NZ_CP028811.1"/>
</dbReference>
<gene>
    <name evidence="1" type="ORF">HYN48_11040</name>
</gene>
<protein>
    <submittedName>
        <fullName evidence="1">DUF1697 domain-containing protein</fullName>
    </submittedName>
</protein>
<dbReference type="KEGG" id="fmg:HYN48_11040"/>
<reference evidence="1 2" key="1">
    <citation type="submission" date="2018-04" db="EMBL/GenBank/DDBJ databases">
        <title>Genome sequencing of Flavobacterium sp. HYN0048.</title>
        <authorList>
            <person name="Yi H."/>
            <person name="Baek C."/>
        </authorList>
    </citation>
    <scope>NUCLEOTIDE SEQUENCE [LARGE SCALE GENOMIC DNA]</scope>
    <source>
        <strain evidence="1 2">HYN0048</strain>
    </source>
</reference>
<accession>A0A2S0RIN3</accession>
<evidence type="ECO:0000313" key="1">
    <source>
        <dbReference type="EMBL" id="AWA30582.1"/>
    </source>
</evidence>
<dbReference type="SUPFAM" id="SSF160379">
    <property type="entry name" value="SP0830-like"/>
    <property type="match status" value="1"/>
</dbReference>
<dbReference type="InterPro" id="IPR012545">
    <property type="entry name" value="DUF1697"/>
</dbReference>
<organism evidence="1 2">
    <name type="scientific">Flavobacterium magnum</name>
    <dbReference type="NCBI Taxonomy" id="2162713"/>
    <lineage>
        <taxon>Bacteria</taxon>
        <taxon>Pseudomonadati</taxon>
        <taxon>Bacteroidota</taxon>
        <taxon>Flavobacteriia</taxon>
        <taxon>Flavobacteriales</taxon>
        <taxon>Flavobacteriaceae</taxon>
        <taxon>Flavobacterium</taxon>
    </lineage>
</organism>
<dbReference type="EMBL" id="CP028811">
    <property type="protein sequence ID" value="AWA30582.1"/>
    <property type="molecule type" value="Genomic_DNA"/>
</dbReference>
<dbReference type="PANTHER" id="PTHR36439:SF1">
    <property type="entry name" value="DUF1697 DOMAIN-CONTAINING PROTEIN"/>
    <property type="match status" value="1"/>
</dbReference>
<evidence type="ECO:0000313" key="2">
    <source>
        <dbReference type="Proteomes" id="UP000244193"/>
    </source>
</evidence>
<dbReference type="PIRSF" id="PIRSF008502">
    <property type="entry name" value="UCP008502"/>
    <property type="match status" value="1"/>
</dbReference>
<dbReference type="OrthoDB" id="9806494at2"/>
<dbReference type="Pfam" id="PF08002">
    <property type="entry name" value="DUF1697"/>
    <property type="match status" value="1"/>
</dbReference>